<organism evidence="1 2">
    <name type="scientific">Septoria linicola</name>
    <dbReference type="NCBI Taxonomy" id="215465"/>
    <lineage>
        <taxon>Eukaryota</taxon>
        <taxon>Fungi</taxon>
        <taxon>Dikarya</taxon>
        <taxon>Ascomycota</taxon>
        <taxon>Pezizomycotina</taxon>
        <taxon>Dothideomycetes</taxon>
        <taxon>Dothideomycetidae</taxon>
        <taxon>Mycosphaerellales</taxon>
        <taxon>Mycosphaerellaceae</taxon>
        <taxon>Septoria</taxon>
    </lineage>
</organism>
<protein>
    <submittedName>
        <fullName evidence="1">Uncharacterized protein</fullName>
    </submittedName>
</protein>
<keyword evidence="2" id="KW-1185">Reference proteome</keyword>
<accession>A0A9Q9AL46</accession>
<reference evidence="1" key="1">
    <citation type="submission" date="2022-06" db="EMBL/GenBank/DDBJ databases">
        <title>Complete genome sequences of two strains of the flax pathogen Septoria linicola.</title>
        <authorList>
            <person name="Lapalu N."/>
            <person name="Simon A."/>
            <person name="Demenou B."/>
            <person name="Paumier D."/>
            <person name="Guillot M.-P."/>
            <person name="Gout L."/>
            <person name="Valade R."/>
        </authorList>
    </citation>
    <scope>NUCLEOTIDE SEQUENCE</scope>
    <source>
        <strain evidence="1">SE15195</strain>
    </source>
</reference>
<sequence length="301" mass="33364">MSARIELQCRDGEHVAPKQVVDFDKIKGLVTQSQTLQHNLAALAAAPDSANRDSVRSTIDMAAEAARSLDSIVLQLWNTIPVTLRPTDASSPKAHMPDLLSAQQTSRVFRDTVNGSAKLKTLMGLQSVVNGHFFSCLEQTSARTSQLPGWIIDVRRNNKSWLSRPGRPQYETPLNTVKVTLYITTADLRIGTCCREMLVCQPSPKSATLVYTELGKDMPDPAILSVCEKGLTVGELYDTVVAMWESQWVQEEKGDVKGLLGNPFARQACMVNLEVELKDSDPIVKQRRARHDAEKRQHNAQ</sequence>
<evidence type="ECO:0000313" key="2">
    <source>
        <dbReference type="Proteomes" id="UP001056384"/>
    </source>
</evidence>
<name>A0A9Q9AL46_9PEZI</name>
<dbReference type="AlphaFoldDB" id="A0A9Q9AL46"/>
<proteinExistence type="predicted"/>
<dbReference type="Proteomes" id="UP001056384">
    <property type="component" value="Chromosome 3"/>
</dbReference>
<dbReference type="EMBL" id="CP099420">
    <property type="protein sequence ID" value="USW51020.1"/>
    <property type="molecule type" value="Genomic_DNA"/>
</dbReference>
<gene>
    <name evidence="1" type="ORF">Slin15195_G043390</name>
</gene>
<evidence type="ECO:0000313" key="1">
    <source>
        <dbReference type="EMBL" id="USW51020.1"/>
    </source>
</evidence>